<gene>
    <name evidence="2" type="ORF">EXE30_13500</name>
</gene>
<comment type="caution">
    <text evidence="2">The sequence shown here is derived from an EMBL/GenBank/DDBJ whole genome shotgun (WGS) entry which is preliminary data.</text>
</comment>
<feature type="coiled-coil region" evidence="1">
    <location>
        <begin position="90"/>
        <end position="117"/>
    </location>
</feature>
<protein>
    <submittedName>
        <fullName evidence="2">Tetratricopeptide repeat protein</fullName>
    </submittedName>
</protein>
<dbReference type="SUPFAM" id="SSF48452">
    <property type="entry name" value="TPR-like"/>
    <property type="match status" value="1"/>
</dbReference>
<accession>A0A4Q6XDJ0</accession>
<dbReference type="RefSeq" id="WP_130162845.1">
    <property type="nucleotide sequence ID" value="NZ_SGIM01000012.1"/>
</dbReference>
<dbReference type="Pfam" id="PF14559">
    <property type="entry name" value="TPR_19"/>
    <property type="match status" value="1"/>
</dbReference>
<evidence type="ECO:0000256" key="1">
    <source>
        <dbReference type="SAM" id="Coils"/>
    </source>
</evidence>
<proteinExistence type="predicted"/>
<evidence type="ECO:0000313" key="3">
    <source>
        <dbReference type="Proteomes" id="UP000292110"/>
    </source>
</evidence>
<dbReference type="Proteomes" id="UP000292110">
    <property type="component" value="Unassembled WGS sequence"/>
</dbReference>
<dbReference type="AlphaFoldDB" id="A0A4Q6XDJ0"/>
<keyword evidence="3" id="KW-1185">Reference proteome</keyword>
<dbReference type="InterPro" id="IPR011990">
    <property type="entry name" value="TPR-like_helical_dom_sf"/>
</dbReference>
<sequence length="373" mass="43185">MYIHQVTIIIMTSLYFSPAYAHPKHQHTHNNTKVTSTNYSKQLKNHQDDELRKQIVNLLLEKSYAQGDGELLVQAEDLIRASHNPLDIENRLLQTRIAQANHDFDEAEETLQHILKSNPKNSNAILQLANIYRLQGKFSDSLALCHQLNDKDVEWYQAGCVLQVDAMTSSFSDLKAKTDEILQSTIRLSKNDKQWMGNILLEIATRFNDQNLAQKSIPLLSVNNLPNTLAKSNWYISQKQYLSALNILKEYRYHDGALYRIILSKQKISDPSAQKDLNELTQRVEKLLKDKDHIHLREQAQYLWIAKKYNEGLKIAEQNWDMQRESEDFEVYAALAIDGNSKNSAEKLLNWSKKTGYRHPIYIQKLKAVLNQL</sequence>
<evidence type="ECO:0000313" key="2">
    <source>
        <dbReference type="EMBL" id="RZF50219.1"/>
    </source>
</evidence>
<reference evidence="2 3" key="1">
    <citation type="submission" date="2019-02" db="EMBL/GenBank/DDBJ databases">
        <title>The draft genome of Acinetobacter halotolerans strain JCM 31009.</title>
        <authorList>
            <person name="Qin J."/>
            <person name="Feng Y."/>
            <person name="Nemec A."/>
            <person name="Zong Z."/>
        </authorList>
    </citation>
    <scope>NUCLEOTIDE SEQUENCE [LARGE SCALE GENOMIC DNA]</scope>
    <source>
        <strain evidence="2 3">JCM 31009</strain>
    </source>
</reference>
<dbReference type="Gene3D" id="1.25.40.10">
    <property type="entry name" value="Tetratricopeptide repeat domain"/>
    <property type="match status" value="1"/>
</dbReference>
<keyword evidence="1" id="KW-0175">Coiled coil</keyword>
<name>A0A4Q6XDJ0_9GAMM</name>
<organism evidence="2 3">
    <name type="scientific">Acinetobacter halotolerans</name>
    <dbReference type="NCBI Taxonomy" id="1752076"/>
    <lineage>
        <taxon>Bacteria</taxon>
        <taxon>Pseudomonadati</taxon>
        <taxon>Pseudomonadota</taxon>
        <taxon>Gammaproteobacteria</taxon>
        <taxon>Moraxellales</taxon>
        <taxon>Moraxellaceae</taxon>
        <taxon>Acinetobacter</taxon>
    </lineage>
</organism>
<dbReference type="EMBL" id="SGIM01000012">
    <property type="protein sequence ID" value="RZF50219.1"/>
    <property type="molecule type" value="Genomic_DNA"/>
</dbReference>